<keyword evidence="3 6" id="KW-0547">Nucleotide-binding</keyword>
<feature type="domain" description="Protein kinase" evidence="9">
    <location>
        <begin position="89"/>
        <end position="371"/>
    </location>
</feature>
<feature type="compositionally biased region" description="Polar residues" evidence="8">
    <location>
        <begin position="18"/>
        <end position="32"/>
    </location>
</feature>
<dbReference type="EMBL" id="JALJOV010000882">
    <property type="protein sequence ID" value="KAK9859353.1"/>
    <property type="molecule type" value="Genomic_DNA"/>
</dbReference>
<sequence length="420" mass="47187">MAPLLPCTYNAQLALQRTTYRPSPQSDRSSSCLKARDHHRQQRRLSAAQLQSTGVPPSTAADTAPAVEAQQDAFDGTGIIWPSGFRERFVFGEQLGKGSFGTVSVAFDRKTARERAVKVIPKQRKNVPATKLAEKIRLEVEILKELQDRPEVVKLYGVYQDDQSVFIVTELCRGGSLEEFLLNQGALTEMETAKVMRDILAAIRKCHASNICYADVKPANFLLKNVYPDARCLIDSKSQTDRTLEVRVVDFGGCQRVRPGERLEKRTGTPLYMAPESFMSYFGQECDMWALGMLLHQMLVGRLPFWGGRMGQQRRLSPIEVMQGILGGDLDLEASGWEQVSADAKDLVKRLLDRDHKTRITAEEAWQHPWLQENCHEEEGCDLANELYEMSALSPANTPPAWHETPAGSHLVRNAWAHHL</sequence>
<evidence type="ECO:0000256" key="7">
    <source>
        <dbReference type="RuleBase" id="RU000304"/>
    </source>
</evidence>
<organism evidence="10 11">
    <name type="scientific">Apatococcus fuscideae</name>
    <dbReference type="NCBI Taxonomy" id="2026836"/>
    <lineage>
        <taxon>Eukaryota</taxon>
        <taxon>Viridiplantae</taxon>
        <taxon>Chlorophyta</taxon>
        <taxon>core chlorophytes</taxon>
        <taxon>Trebouxiophyceae</taxon>
        <taxon>Chlorellales</taxon>
        <taxon>Chlorellaceae</taxon>
        <taxon>Apatococcus</taxon>
    </lineage>
</organism>
<dbReference type="InterPro" id="IPR011009">
    <property type="entry name" value="Kinase-like_dom_sf"/>
</dbReference>
<evidence type="ECO:0000256" key="4">
    <source>
        <dbReference type="ARBA" id="ARBA00022777"/>
    </source>
</evidence>
<keyword evidence="4" id="KW-0418">Kinase</keyword>
<evidence type="ECO:0000256" key="5">
    <source>
        <dbReference type="ARBA" id="ARBA00022840"/>
    </source>
</evidence>
<proteinExistence type="inferred from homology"/>
<dbReference type="InterPro" id="IPR017441">
    <property type="entry name" value="Protein_kinase_ATP_BS"/>
</dbReference>
<dbReference type="PROSITE" id="PS00108">
    <property type="entry name" value="PROTEIN_KINASE_ST"/>
    <property type="match status" value="1"/>
</dbReference>
<comment type="similarity">
    <text evidence="7">Belongs to the protein kinase superfamily.</text>
</comment>
<protein>
    <recommendedName>
        <fullName evidence="9">Protein kinase domain-containing protein</fullName>
    </recommendedName>
</protein>
<dbReference type="PANTHER" id="PTHR24349">
    <property type="entry name" value="SERINE/THREONINE-PROTEIN KINASE"/>
    <property type="match status" value="1"/>
</dbReference>
<dbReference type="Gene3D" id="1.10.510.10">
    <property type="entry name" value="Transferase(Phosphotransferase) domain 1"/>
    <property type="match status" value="1"/>
</dbReference>
<keyword evidence="5 6" id="KW-0067">ATP-binding</keyword>
<dbReference type="Proteomes" id="UP001485043">
    <property type="component" value="Unassembled WGS sequence"/>
</dbReference>
<name>A0AAW1SW69_9CHLO</name>
<evidence type="ECO:0000256" key="2">
    <source>
        <dbReference type="ARBA" id="ARBA00022679"/>
    </source>
</evidence>
<dbReference type="InterPro" id="IPR050205">
    <property type="entry name" value="CDPK_Ser/Thr_kinases"/>
</dbReference>
<accession>A0AAW1SW69</accession>
<dbReference type="InterPro" id="IPR008271">
    <property type="entry name" value="Ser/Thr_kinase_AS"/>
</dbReference>
<evidence type="ECO:0000256" key="1">
    <source>
        <dbReference type="ARBA" id="ARBA00022527"/>
    </source>
</evidence>
<evidence type="ECO:0000259" key="9">
    <source>
        <dbReference type="PROSITE" id="PS50011"/>
    </source>
</evidence>
<dbReference type="PROSITE" id="PS50011">
    <property type="entry name" value="PROTEIN_KINASE_DOM"/>
    <property type="match status" value="1"/>
</dbReference>
<dbReference type="GO" id="GO:0005524">
    <property type="term" value="F:ATP binding"/>
    <property type="evidence" value="ECO:0007669"/>
    <property type="project" value="UniProtKB-UniRule"/>
</dbReference>
<dbReference type="SUPFAM" id="SSF56112">
    <property type="entry name" value="Protein kinase-like (PK-like)"/>
    <property type="match status" value="1"/>
</dbReference>
<feature type="binding site" evidence="6">
    <location>
        <position position="118"/>
    </location>
    <ligand>
        <name>ATP</name>
        <dbReference type="ChEBI" id="CHEBI:30616"/>
    </ligand>
</feature>
<evidence type="ECO:0000256" key="8">
    <source>
        <dbReference type="SAM" id="MobiDB-lite"/>
    </source>
</evidence>
<evidence type="ECO:0000256" key="3">
    <source>
        <dbReference type="ARBA" id="ARBA00022741"/>
    </source>
</evidence>
<keyword evidence="1 7" id="KW-0723">Serine/threonine-protein kinase</keyword>
<keyword evidence="11" id="KW-1185">Reference proteome</keyword>
<dbReference type="GO" id="GO:0004674">
    <property type="term" value="F:protein serine/threonine kinase activity"/>
    <property type="evidence" value="ECO:0007669"/>
    <property type="project" value="UniProtKB-KW"/>
</dbReference>
<dbReference type="PROSITE" id="PS00107">
    <property type="entry name" value="PROTEIN_KINASE_ATP"/>
    <property type="match status" value="1"/>
</dbReference>
<dbReference type="FunFam" id="3.30.200.20:FF:000315">
    <property type="entry name" value="Calcium-dependent protein kinase 3"/>
    <property type="match status" value="1"/>
</dbReference>
<dbReference type="SMART" id="SM00220">
    <property type="entry name" value="S_TKc"/>
    <property type="match status" value="1"/>
</dbReference>
<comment type="caution">
    <text evidence="10">The sequence shown here is derived from an EMBL/GenBank/DDBJ whole genome shotgun (WGS) entry which is preliminary data.</text>
</comment>
<dbReference type="AlphaFoldDB" id="A0AAW1SW69"/>
<evidence type="ECO:0000256" key="6">
    <source>
        <dbReference type="PROSITE-ProRule" id="PRU10141"/>
    </source>
</evidence>
<gene>
    <name evidence="10" type="ORF">WJX84_001885</name>
</gene>
<feature type="region of interest" description="Disordered" evidence="8">
    <location>
        <begin position="18"/>
        <end position="64"/>
    </location>
</feature>
<dbReference type="Pfam" id="PF00069">
    <property type="entry name" value="Pkinase"/>
    <property type="match status" value="1"/>
</dbReference>
<keyword evidence="2" id="KW-0808">Transferase</keyword>
<evidence type="ECO:0000313" key="10">
    <source>
        <dbReference type="EMBL" id="KAK9859353.1"/>
    </source>
</evidence>
<dbReference type="InterPro" id="IPR000719">
    <property type="entry name" value="Prot_kinase_dom"/>
</dbReference>
<reference evidence="10 11" key="1">
    <citation type="journal article" date="2024" name="Nat. Commun.">
        <title>Phylogenomics reveals the evolutionary origins of lichenization in chlorophyte algae.</title>
        <authorList>
            <person name="Puginier C."/>
            <person name="Libourel C."/>
            <person name="Otte J."/>
            <person name="Skaloud P."/>
            <person name="Haon M."/>
            <person name="Grisel S."/>
            <person name="Petersen M."/>
            <person name="Berrin J.G."/>
            <person name="Delaux P.M."/>
            <person name="Dal Grande F."/>
            <person name="Keller J."/>
        </authorList>
    </citation>
    <scope>NUCLEOTIDE SEQUENCE [LARGE SCALE GENOMIC DNA]</scope>
    <source>
        <strain evidence="10 11">SAG 2523</strain>
    </source>
</reference>
<evidence type="ECO:0000313" key="11">
    <source>
        <dbReference type="Proteomes" id="UP001485043"/>
    </source>
</evidence>